<evidence type="ECO:0000313" key="2">
    <source>
        <dbReference type="Proteomes" id="UP001162992"/>
    </source>
</evidence>
<accession>A0ACC2DFD1</accession>
<gene>
    <name evidence="1" type="ORF">O6H91_06G074800</name>
</gene>
<name>A0ACC2DFD1_DIPCM</name>
<comment type="caution">
    <text evidence="1">The sequence shown here is derived from an EMBL/GenBank/DDBJ whole genome shotgun (WGS) entry which is preliminary data.</text>
</comment>
<dbReference type="EMBL" id="CM055097">
    <property type="protein sequence ID" value="KAJ7552891.1"/>
    <property type="molecule type" value="Genomic_DNA"/>
</dbReference>
<protein>
    <submittedName>
        <fullName evidence="1">Uncharacterized protein</fullName>
    </submittedName>
</protein>
<reference evidence="2" key="1">
    <citation type="journal article" date="2024" name="Proc. Natl. Acad. Sci. U.S.A.">
        <title>Extraordinary preservation of gene collinearity over three hundred million years revealed in homosporous lycophytes.</title>
        <authorList>
            <person name="Li C."/>
            <person name="Wickell D."/>
            <person name="Kuo L.Y."/>
            <person name="Chen X."/>
            <person name="Nie B."/>
            <person name="Liao X."/>
            <person name="Peng D."/>
            <person name="Ji J."/>
            <person name="Jenkins J."/>
            <person name="Williams M."/>
            <person name="Shu S."/>
            <person name="Plott C."/>
            <person name="Barry K."/>
            <person name="Rajasekar S."/>
            <person name="Grimwood J."/>
            <person name="Han X."/>
            <person name="Sun S."/>
            <person name="Hou Z."/>
            <person name="He W."/>
            <person name="Dai G."/>
            <person name="Sun C."/>
            <person name="Schmutz J."/>
            <person name="Leebens-Mack J.H."/>
            <person name="Li F.W."/>
            <person name="Wang L."/>
        </authorList>
    </citation>
    <scope>NUCLEOTIDE SEQUENCE [LARGE SCALE GENOMIC DNA]</scope>
    <source>
        <strain evidence="2">cv. PW_Plant_1</strain>
    </source>
</reference>
<organism evidence="1 2">
    <name type="scientific">Diphasiastrum complanatum</name>
    <name type="common">Issler's clubmoss</name>
    <name type="synonym">Lycopodium complanatum</name>
    <dbReference type="NCBI Taxonomy" id="34168"/>
    <lineage>
        <taxon>Eukaryota</taxon>
        <taxon>Viridiplantae</taxon>
        <taxon>Streptophyta</taxon>
        <taxon>Embryophyta</taxon>
        <taxon>Tracheophyta</taxon>
        <taxon>Lycopodiopsida</taxon>
        <taxon>Lycopodiales</taxon>
        <taxon>Lycopodiaceae</taxon>
        <taxon>Lycopodioideae</taxon>
        <taxon>Diphasiastrum</taxon>
    </lineage>
</organism>
<sequence length="132" mass="15569">MMLTNMSKGKCLLREGRSVVRALSLELSSFQCHAHGIYDKRCYKQSSNIWPFCYGIVFQSYEKCTRPPQSRPFWILMGSELMRFDPLSNMRTNVFLMNTSIIFTKTFYQKDKKIIMRSFNKARQICSSMAYK</sequence>
<evidence type="ECO:0000313" key="1">
    <source>
        <dbReference type="EMBL" id="KAJ7552891.1"/>
    </source>
</evidence>
<proteinExistence type="predicted"/>
<keyword evidence="2" id="KW-1185">Reference proteome</keyword>
<dbReference type="Proteomes" id="UP001162992">
    <property type="component" value="Chromosome 6"/>
</dbReference>